<evidence type="ECO:0000313" key="2">
    <source>
        <dbReference type="EMBL" id="GAA5481689.1"/>
    </source>
</evidence>
<dbReference type="RefSeq" id="WP_353565839.1">
    <property type="nucleotide sequence ID" value="NZ_BAABRI010000004.1"/>
</dbReference>
<feature type="region of interest" description="Disordered" evidence="1">
    <location>
        <begin position="35"/>
        <end position="74"/>
    </location>
</feature>
<protein>
    <submittedName>
        <fullName evidence="2">Uncharacterized protein</fullName>
    </submittedName>
</protein>
<feature type="compositionally biased region" description="Low complexity" evidence="1">
    <location>
        <begin position="202"/>
        <end position="215"/>
    </location>
</feature>
<reference evidence="2 3" key="1">
    <citation type="submission" date="2024-02" db="EMBL/GenBank/DDBJ databases">
        <title>Haloferula sargassicola NBRC 104335.</title>
        <authorList>
            <person name="Ichikawa N."/>
            <person name="Katano-Makiyama Y."/>
            <person name="Hidaka K."/>
        </authorList>
    </citation>
    <scope>NUCLEOTIDE SEQUENCE [LARGE SCALE GENOMIC DNA]</scope>
    <source>
        <strain evidence="2 3">NBRC 104335</strain>
    </source>
</reference>
<sequence length="301" mass="31790">MNWVSGLVGVGVIGAAGYFLEPVVQPMLFSLTEKKEAPAPTVAETEDAEPSETGAAVETPTAEPAPEKAAEPAWPDAPEWVADLKPEQLPKEVTLKADLPITVPGAKQPMLIPEGMKVTPLRVEGTDLVVSPQAGTLEGTLPVMATDLVDVLGGQPPAEPEPEPAEPEMADQGSPTGTEDPLRLDTIRPPGETADEEEPSMTETEPAGETPAEPASTGGGDVVKLMQDSIKAGDVKEFTFDQVVDWKEGGPVERDGESYQSGMASYKAETIFGVKTIQAQALIQSGKVVKWIWPNSGMEIQ</sequence>
<gene>
    <name evidence="2" type="ORF">Hsar01_00900</name>
</gene>
<comment type="caution">
    <text evidence="2">The sequence shown here is derived from an EMBL/GenBank/DDBJ whole genome shotgun (WGS) entry which is preliminary data.</text>
</comment>
<dbReference type="Proteomes" id="UP001476282">
    <property type="component" value="Unassembled WGS sequence"/>
</dbReference>
<dbReference type="EMBL" id="BAABRI010000004">
    <property type="protein sequence ID" value="GAA5481689.1"/>
    <property type="molecule type" value="Genomic_DNA"/>
</dbReference>
<name>A0ABP9UK38_9BACT</name>
<proteinExistence type="predicted"/>
<evidence type="ECO:0000313" key="3">
    <source>
        <dbReference type="Proteomes" id="UP001476282"/>
    </source>
</evidence>
<feature type="compositionally biased region" description="Acidic residues" evidence="1">
    <location>
        <begin position="160"/>
        <end position="169"/>
    </location>
</feature>
<keyword evidence="3" id="KW-1185">Reference proteome</keyword>
<organism evidence="2 3">
    <name type="scientific">Haloferula sargassicola</name>
    <dbReference type="NCBI Taxonomy" id="490096"/>
    <lineage>
        <taxon>Bacteria</taxon>
        <taxon>Pseudomonadati</taxon>
        <taxon>Verrucomicrobiota</taxon>
        <taxon>Verrucomicrobiia</taxon>
        <taxon>Verrucomicrobiales</taxon>
        <taxon>Verrucomicrobiaceae</taxon>
        <taxon>Haloferula</taxon>
    </lineage>
</organism>
<accession>A0ABP9UK38</accession>
<feature type="region of interest" description="Disordered" evidence="1">
    <location>
        <begin position="151"/>
        <end position="221"/>
    </location>
</feature>
<evidence type="ECO:0000256" key="1">
    <source>
        <dbReference type="SAM" id="MobiDB-lite"/>
    </source>
</evidence>
<feature type="compositionally biased region" description="Low complexity" evidence="1">
    <location>
        <begin position="55"/>
        <end position="64"/>
    </location>
</feature>